<name>A0A6I4SV69_9SPHN</name>
<accession>A0A6I4SV69</accession>
<evidence type="ECO:0000313" key="2">
    <source>
        <dbReference type="EMBL" id="MXO59753.1"/>
    </source>
</evidence>
<dbReference type="Proteomes" id="UP000433652">
    <property type="component" value="Unassembled WGS sequence"/>
</dbReference>
<evidence type="ECO:0000256" key="1">
    <source>
        <dbReference type="SAM" id="MobiDB-lite"/>
    </source>
</evidence>
<dbReference type="EMBL" id="WTYM01000038">
    <property type="protein sequence ID" value="MXO59753.1"/>
    <property type="molecule type" value="Genomic_DNA"/>
</dbReference>
<organism evidence="2 3">
    <name type="scientific">Croceibacterium salegens</name>
    <dbReference type="NCBI Taxonomy" id="1737568"/>
    <lineage>
        <taxon>Bacteria</taxon>
        <taxon>Pseudomonadati</taxon>
        <taxon>Pseudomonadota</taxon>
        <taxon>Alphaproteobacteria</taxon>
        <taxon>Sphingomonadales</taxon>
        <taxon>Erythrobacteraceae</taxon>
        <taxon>Croceibacterium</taxon>
    </lineage>
</organism>
<evidence type="ECO:0000313" key="3">
    <source>
        <dbReference type="Proteomes" id="UP000433652"/>
    </source>
</evidence>
<comment type="caution">
    <text evidence="2">The sequence shown here is derived from an EMBL/GenBank/DDBJ whole genome shotgun (WGS) entry which is preliminary data.</text>
</comment>
<feature type="region of interest" description="Disordered" evidence="1">
    <location>
        <begin position="1"/>
        <end position="71"/>
    </location>
</feature>
<dbReference type="RefSeq" id="WP_159794488.1">
    <property type="nucleotide sequence ID" value="NZ_WTYM01000038.1"/>
</dbReference>
<feature type="compositionally biased region" description="Basic and acidic residues" evidence="1">
    <location>
        <begin position="28"/>
        <end position="43"/>
    </location>
</feature>
<protein>
    <submittedName>
        <fullName evidence="2">Uncharacterized protein</fullName>
    </submittedName>
</protein>
<gene>
    <name evidence="2" type="ORF">GRI89_09400</name>
</gene>
<dbReference type="AlphaFoldDB" id="A0A6I4SV69"/>
<sequence length="71" mass="7838">MWHHLPQQQQQGAQIRKREEPAPPPPDGLKEAHAGGEKGKPTARDATGVKQEGYSEESGDEAVKKERMPPQ</sequence>
<keyword evidence="3" id="KW-1185">Reference proteome</keyword>
<proteinExistence type="predicted"/>
<reference evidence="2 3" key="1">
    <citation type="submission" date="2019-12" db="EMBL/GenBank/DDBJ databases">
        <title>Genomic-based taxomic classification of the family Erythrobacteraceae.</title>
        <authorList>
            <person name="Xu L."/>
        </authorList>
    </citation>
    <scope>NUCLEOTIDE SEQUENCE [LARGE SCALE GENOMIC DNA]</scope>
    <source>
        <strain evidence="2 3">MCCC 1K01500</strain>
    </source>
</reference>
<feature type="compositionally biased region" description="Basic and acidic residues" evidence="1">
    <location>
        <begin position="61"/>
        <end position="71"/>
    </location>
</feature>